<dbReference type="EMBL" id="ATBP01002149">
    <property type="protein sequence ID" value="ETR66215.1"/>
    <property type="molecule type" value="Genomic_DNA"/>
</dbReference>
<dbReference type="Pfam" id="PF00872">
    <property type="entry name" value="Transposase_mut"/>
    <property type="match status" value="1"/>
</dbReference>
<dbReference type="GO" id="GO:0006313">
    <property type="term" value="P:DNA transposition"/>
    <property type="evidence" value="ECO:0007669"/>
    <property type="project" value="UniProtKB-UniRule"/>
</dbReference>
<dbReference type="PANTHER" id="PTHR33217:SF8">
    <property type="entry name" value="MUTATOR FAMILY TRANSPOSASE"/>
    <property type="match status" value="1"/>
</dbReference>
<dbReference type="AlphaFoldDB" id="A0A1V1NUG7"/>
<name>A0A1V1NUG7_9BACT</name>
<keyword evidence="4 6" id="KW-0238">DNA-binding</keyword>
<evidence type="ECO:0000256" key="6">
    <source>
        <dbReference type="RuleBase" id="RU365089"/>
    </source>
</evidence>
<organism evidence="7 8">
    <name type="scientific">Candidatus Magnetoglobus multicellularis str. Araruama</name>
    <dbReference type="NCBI Taxonomy" id="890399"/>
    <lineage>
        <taxon>Bacteria</taxon>
        <taxon>Pseudomonadati</taxon>
        <taxon>Thermodesulfobacteriota</taxon>
        <taxon>Desulfobacteria</taxon>
        <taxon>Desulfobacterales</taxon>
        <taxon>Desulfobacteraceae</taxon>
        <taxon>Candidatus Magnetoglobus</taxon>
    </lineage>
</organism>
<comment type="function">
    <text evidence="1 6">Required for the transposition of the insertion element.</text>
</comment>
<keyword evidence="5 6" id="KW-0233">DNA recombination</keyword>
<reference evidence="8" key="1">
    <citation type="submission" date="2012-11" db="EMBL/GenBank/DDBJ databases">
        <authorList>
            <person name="Lucero-Rivera Y.E."/>
            <person name="Tovar-Ramirez D."/>
        </authorList>
    </citation>
    <scope>NUCLEOTIDE SEQUENCE [LARGE SCALE GENOMIC DNA]</scope>
    <source>
        <strain evidence="8">Araruama</strain>
    </source>
</reference>
<comment type="caution">
    <text evidence="7">The sequence shown here is derived from an EMBL/GenBank/DDBJ whole genome shotgun (WGS) entry which is preliminary data.</text>
</comment>
<proteinExistence type="inferred from homology"/>
<evidence type="ECO:0000256" key="5">
    <source>
        <dbReference type="ARBA" id="ARBA00023172"/>
    </source>
</evidence>
<keyword evidence="6" id="KW-0814">Transposable element</keyword>
<feature type="non-terminal residue" evidence="7">
    <location>
        <position position="1"/>
    </location>
</feature>
<dbReference type="PANTHER" id="PTHR33217">
    <property type="entry name" value="TRANSPOSASE FOR INSERTION SEQUENCE ELEMENT IS1081"/>
    <property type="match status" value="1"/>
</dbReference>
<evidence type="ECO:0000256" key="4">
    <source>
        <dbReference type="ARBA" id="ARBA00023125"/>
    </source>
</evidence>
<evidence type="ECO:0000256" key="3">
    <source>
        <dbReference type="ARBA" id="ARBA00022578"/>
    </source>
</evidence>
<accession>A0A1V1NUG7</accession>
<keyword evidence="3 6" id="KW-0815">Transposition</keyword>
<dbReference type="Proteomes" id="UP000189670">
    <property type="component" value="Unassembled WGS sequence"/>
</dbReference>
<evidence type="ECO:0000313" key="7">
    <source>
        <dbReference type="EMBL" id="ETR66215.1"/>
    </source>
</evidence>
<sequence>KKSILDLLQFDKKTSIEKILIMTFETILEAEQKGFLGYEYGDSKKNSSNKRNGYYKSRLLKGLSTMFRVKVPRDRQGLFKPMLLELLKEESGKINELSVKLYTKGLSNKEINEIVHYIYGKTVSRSTISNITNELLVEINKWRNRKIEKEYYAVYIDALKLSVRRDSVEKESFYIVLGLRTDLRREILGIYHIPEETSAGWEEAMKDLKERGLKNVLLFISDEIAGISKVIKKYYPKSEIQKCIVHKMRNITKKVRSKDKKKIMEDFKEVLSMDEVNNSVEKAVKRLDKFIEKWKIIYRNIDRLFENKKEYFSYTKFPYQMRRMIYTNNWIENLNKQNKEELLKIRNSFPK</sequence>
<dbReference type="InterPro" id="IPR001207">
    <property type="entry name" value="Transposase_mutator"/>
</dbReference>
<dbReference type="GO" id="GO:0004803">
    <property type="term" value="F:transposase activity"/>
    <property type="evidence" value="ECO:0007669"/>
    <property type="project" value="UniProtKB-UniRule"/>
</dbReference>
<evidence type="ECO:0000313" key="8">
    <source>
        <dbReference type="Proteomes" id="UP000189670"/>
    </source>
</evidence>
<gene>
    <name evidence="7" type="ORF">OMM_13094</name>
</gene>
<dbReference type="NCBIfam" id="NF033543">
    <property type="entry name" value="transpos_IS256"/>
    <property type="match status" value="1"/>
</dbReference>
<dbReference type="GO" id="GO:0003677">
    <property type="term" value="F:DNA binding"/>
    <property type="evidence" value="ECO:0007669"/>
    <property type="project" value="UniProtKB-UniRule"/>
</dbReference>
<protein>
    <recommendedName>
        <fullName evidence="6">Mutator family transposase</fullName>
    </recommendedName>
</protein>
<evidence type="ECO:0000256" key="1">
    <source>
        <dbReference type="ARBA" id="ARBA00002190"/>
    </source>
</evidence>
<comment type="similarity">
    <text evidence="2 6">Belongs to the transposase mutator family.</text>
</comment>
<evidence type="ECO:0000256" key="2">
    <source>
        <dbReference type="ARBA" id="ARBA00010961"/>
    </source>
</evidence>